<feature type="transmembrane region" description="Helical" evidence="1">
    <location>
        <begin position="57"/>
        <end position="78"/>
    </location>
</feature>
<gene>
    <name evidence="2" type="ORF">MHY01S_34060</name>
</gene>
<keyword evidence="1" id="KW-0812">Transmembrane</keyword>
<protein>
    <submittedName>
        <fullName evidence="2">Uncharacterized protein</fullName>
    </submittedName>
</protein>
<evidence type="ECO:0000256" key="1">
    <source>
        <dbReference type="SAM" id="Phobius"/>
    </source>
</evidence>
<comment type="caution">
    <text evidence="2">The sequence shown here is derived from an EMBL/GenBank/DDBJ whole genome shotgun (WGS) entry which is preliminary data.</text>
</comment>
<dbReference type="PANTHER" id="PTHR35864">
    <property type="entry name" value="ZINC METALLOPROTEASE MJ0611-RELATED"/>
    <property type="match status" value="1"/>
</dbReference>
<organism evidence="2 3">
    <name type="scientific">Meiothermus hypogaeus NBRC 106114</name>
    <dbReference type="NCBI Taxonomy" id="1227553"/>
    <lineage>
        <taxon>Bacteria</taxon>
        <taxon>Thermotogati</taxon>
        <taxon>Deinococcota</taxon>
        <taxon>Deinococci</taxon>
        <taxon>Thermales</taxon>
        <taxon>Thermaceae</taxon>
        <taxon>Meiothermus</taxon>
    </lineage>
</organism>
<feature type="transmembrane region" description="Helical" evidence="1">
    <location>
        <begin position="169"/>
        <end position="189"/>
    </location>
</feature>
<feature type="transmembrane region" description="Helical" evidence="1">
    <location>
        <begin position="14"/>
        <end position="37"/>
    </location>
</feature>
<dbReference type="EMBL" id="BJXL01000199">
    <property type="protein sequence ID" value="GEM85240.1"/>
    <property type="molecule type" value="Genomic_DNA"/>
</dbReference>
<reference evidence="2 3" key="1">
    <citation type="submission" date="2019-07" db="EMBL/GenBank/DDBJ databases">
        <title>Whole genome shotgun sequence of Meiothermus hypogaeus NBRC 106114.</title>
        <authorList>
            <person name="Hosoyama A."/>
            <person name="Uohara A."/>
            <person name="Ohji S."/>
            <person name="Ichikawa N."/>
        </authorList>
    </citation>
    <scope>NUCLEOTIDE SEQUENCE [LARGE SCALE GENOMIC DNA]</scope>
    <source>
        <strain evidence="2 3">NBRC 106114</strain>
    </source>
</reference>
<dbReference type="AlphaFoldDB" id="A0A511R6R2"/>
<feature type="transmembrane region" description="Helical" evidence="1">
    <location>
        <begin position="123"/>
        <end position="149"/>
    </location>
</feature>
<dbReference type="InterPro" id="IPR052348">
    <property type="entry name" value="Metallopeptidase_M50B"/>
</dbReference>
<keyword evidence="1" id="KW-0472">Membrane</keyword>
<keyword evidence="1" id="KW-1133">Transmembrane helix</keyword>
<evidence type="ECO:0000313" key="3">
    <source>
        <dbReference type="Proteomes" id="UP000321197"/>
    </source>
</evidence>
<name>A0A511R6R2_9DEIN</name>
<proteinExistence type="predicted"/>
<dbReference type="Proteomes" id="UP000321197">
    <property type="component" value="Unassembled WGS sequence"/>
</dbReference>
<feature type="transmembrane region" description="Helical" evidence="1">
    <location>
        <begin position="90"/>
        <end position="111"/>
    </location>
</feature>
<dbReference type="PANTHER" id="PTHR35864:SF1">
    <property type="entry name" value="ZINC METALLOPROTEASE YWHC-RELATED"/>
    <property type="match status" value="1"/>
</dbReference>
<sequence>MQESSMFDISLQELLVRILSGLVIIAVHGYIQAWTAFHLGDSNPKEERQITLNPMTHLSWLGFISYVIFLKGWGKPIWLDLGRFPKRSNLVWVAFSGWLGLLGLALLALSLRPLVLNSFPGDVGFTLVNFLSLLASGSIWFLLWSLIPLPPLSSFAFLAAIQPKIYAPAFRYVVAFEVALLLVAASGWIEGVLRPLQGWILRLLGGG</sequence>
<accession>A0A511R6R2</accession>
<evidence type="ECO:0000313" key="2">
    <source>
        <dbReference type="EMBL" id="GEM85240.1"/>
    </source>
</evidence>